<evidence type="ECO:0000259" key="10">
    <source>
        <dbReference type="PROSITE" id="PS50991"/>
    </source>
</evidence>
<evidence type="ECO:0000256" key="9">
    <source>
        <dbReference type="ARBA" id="ARBA00023304"/>
    </source>
</evidence>
<dbReference type="PANTHER" id="PTHR10277:SF9">
    <property type="entry name" value="2-ISOPROPYLMALATE SYNTHASE 1, CHLOROPLASTIC-RELATED"/>
    <property type="match status" value="1"/>
</dbReference>
<comment type="pathway">
    <text evidence="1">Amino-acid biosynthesis; L-leucine biosynthesis; L-leucine from 3-methyl-2-oxobutanoate: step 1/4.</text>
</comment>
<proteinExistence type="inferred from homology"/>
<feature type="domain" description="Pyruvate carboxyltransferase" evidence="10">
    <location>
        <begin position="4"/>
        <end position="267"/>
    </location>
</feature>
<dbReference type="PROSITE" id="PS00816">
    <property type="entry name" value="AIPM_HOMOCIT_SYNTH_2"/>
    <property type="match status" value="1"/>
</dbReference>
<dbReference type="AlphaFoldDB" id="A0A1M5G0W4"/>
<dbReference type="InterPro" id="IPR013785">
    <property type="entry name" value="Aldolase_TIM"/>
</dbReference>
<evidence type="ECO:0000256" key="6">
    <source>
        <dbReference type="ARBA" id="ARBA00022605"/>
    </source>
</evidence>
<evidence type="ECO:0000313" key="12">
    <source>
        <dbReference type="Proteomes" id="UP000184076"/>
    </source>
</evidence>
<name>A0A1M5G0W4_9BACT</name>
<dbReference type="InterPro" id="IPR000891">
    <property type="entry name" value="PYR_CT"/>
</dbReference>
<evidence type="ECO:0000256" key="5">
    <source>
        <dbReference type="ARBA" id="ARBA00022430"/>
    </source>
</evidence>
<organism evidence="11 12">
    <name type="scientific">Desulfacinum infernum DSM 9756</name>
    <dbReference type="NCBI Taxonomy" id="1121391"/>
    <lineage>
        <taxon>Bacteria</taxon>
        <taxon>Pseudomonadati</taxon>
        <taxon>Thermodesulfobacteriota</taxon>
        <taxon>Syntrophobacteria</taxon>
        <taxon>Syntrophobacterales</taxon>
        <taxon>Syntrophobacteraceae</taxon>
        <taxon>Desulfacinum</taxon>
    </lineage>
</organism>
<dbReference type="FunFam" id="3.30.160.270:FF:000003">
    <property type="entry name" value="2-isopropylmalate synthase"/>
    <property type="match status" value="1"/>
</dbReference>
<keyword evidence="7" id="KW-0808">Transferase</keyword>
<keyword evidence="8" id="KW-0464">Manganese</keyword>
<dbReference type="NCBIfam" id="NF002086">
    <property type="entry name" value="PRK00915.1-3"/>
    <property type="match status" value="1"/>
</dbReference>
<evidence type="ECO:0000256" key="2">
    <source>
        <dbReference type="ARBA" id="ARBA00009396"/>
    </source>
</evidence>
<evidence type="ECO:0000256" key="8">
    <source>
        <dbReference type="ARBA" id="ARBA00023211"/>
    </source>
</evidence>
<dbReference type="STRING" id="1121391.SAMN02745206_03023"/>
<dbReference type="Pfam" id="PF08502">
    <property type="entry name" value="LeuA_dimer"/>
    <property type="match status" value="1"/>
</dbReference>
<sequence length="520" mass="56524">MTAIRIFDTTLRDGEKSPGTVLSVEEKLRLARQLARLGVDVLEAGFPAASERQFEAVRRIAEEVQGPVIAALARPTHPRDFQAAADALAGAARRRIHTFVPVSPSYRRHFLQMDLGEALGLAAKGVELAREKVEDVEFSLVDALRAPLDDVTAMARAAAEAGARIINIADTVGYATPSEVERLVEAVAKVLDSFDDVHLSIHCHNDLGLAVANSLAAVRAGARQIHCTVNGIGERAGNAALEEVAAILKARRDHFGCETGIHLDQIGPTCRLVKRITGIGIQAHKPIVGTNAFFYEISVPQIADAEEQPPYQIVSPEELGLLDHGGEIPRHITRDQFAELAKRLGYVLDGDCLDRCWAAFRNLLDRKENVYETDLETILDEHAMAPEGRYRLLYLNVSAGSISVPNATVQMEVDGEVIQDAGFGQGPVDATFKTICKIVRRFPKLVRYEVSAVTSGTDALGEVSVRLEEDGQLVQGRGVAADIVMASAKALIDAMNKLEQTGRQEPVSEFALVESWQPRL</sequence>
<dbReference type="PROSITE" id="PS50991">
    <property type="entry name" value="PYR_CT"/>
    <property type="match status" value="1"/>
</dbReference>
<dbReference type="InterPro" id="IPR002034">
    <property type="entry name" value="AIPM/Hcit_synth_CS"/>
</dbReference>
<dbReference type="Pfam" id="PF00682">
    <property type="entry name" value="HMGL-like"/>
    <property type="match status" value="1"/>
</dbReference>
<dbReference type="SUPFAM" id="SSF110921">
    <property type="entry name" value="2-isopropylmalate synthase LeuA, allosteric (dimerisation) domain"/>
    <property type="match status" value="1"/>
</dbReference>
<dbReference type="FunFam" id="3.20.20.70:FF:000010">
    <property type="entry name" value="2-isopropylmalate synthase"/>
    <property type="match status" value="1"/>
</dbReference>
<gene>
    <name evidence="11" type="ORF">SAMN02745206_03023</name>
</gene>
<evidence type="ECO:0000256" key="1">
    <source>
        <dbReference type="ARBA" id="ARBA00004689"/>
    </source>
</evidence>
<accession>A0A1M5G0W4</accession>
<protein>
    <recommendedName>
        <fullName evidence="4">2-isopropylmalate synthase</fullName>
        <ecNumber evidence="3">2.3.3.13</ecNumber>
    </recommendedName>
</protein>
<reference evidence="12" key="1">
    <citation type="submission" date="2016-11" db="EMBL/GenBank/DDBJ databases">
        <authorList>
            <person name="Varghese N."/>
            <person name="Submissions S."/>
        </authorList>
    </citation>
    <scope>NUCLEOTIDE SEQUENCE [LARGE SCALE GENOMIC DNA]</scope>
    <source>
        <strain evidence="12">DSM 9756</strain>
    </source>
</reference>
<comment type="similarity">
    <text evidence="2">Belongs to the alpha-IPM synthase/homocitrate synthase family. LeuA type 1 subfamily.</text>
</comment>
<dbReference type="InterPro" id="IPR036230">
    <property type="entry name" value="LeuA_allosteric_dom_sf"/>
</dbReference>
<dbReference type="GO" id="GO:0003852">
    <property type="term" value="F:2-isopropylmalate synthase activity"/>
    <property type="evidence" value="ECO:0007669"/>
    <property type="project" value="UniProtKB-EC"/>
</dbReference>
<keyword evidence="12" id="KW-1185">Reference proteome</keyword>
<evidence type="ECO:0000256" key="4">
    <source>
        <dbReference type="ARBA" id="ARBA00018198"/>
    </source>
</evidence>
<dbReference type="EC" id="2.3.3.13" evidence="3"/>
<dbReference type="SMART" id="SM00917">
    <property type="entry name" value="LeuA_dimer"/>
    <property type="match status" value="1"/>
</dbReference>
<dbReference type="EMBL" id="FQVB01000034">
    <property type="protein sequence ID" value="SHF97363.1"/>
    <property type="molecule type" value="Genomic_DNA"/>
</dbReference>
<dbReference type="Gene3D" id="3.20.20.70">
    <property type="entry name" value="Aldolase class I"/>
    <property type="match status" value="1"/>
</dbReference>
<evidence type="ECO:0000313" key="11">
    <source>
        <dbReference type="EMBL" id="SHF97363.1"/>
    </source>
</evidence>
<dbReference type="CDD" id="cd07940">
    <property type="entry name" value="DRE_TIM_IPMS"/>
    <property type="match status" value="1"/>
</dbReference>
<keyword evidence="6" id="KW-0028">Amino-acid biosynthesis</keyword>
<dbReference type="SUPFAM" id="SSF51569">
    <property type="entry name" value="Aldolase"/>
    <property type="match status" value="1"/>
</dbReference>
<keyword evidence="5" id="KW-0432">Leucine biosynthesis</keyword>
<evidence type="ECO:0000256" key="3">
    <source>
        <dbReference type="ARBA" id="ARBA00012973"/>
    </source>
</evidence>
<dbReference type="InterPro" id="IPR050073">
    <property type="entry name" value="2-IPM_HCS-like"/>
</dbReference>
<evidence type="ECO:0000256" key="7">
    <source>
        <dbReference type="ARBA" id="ARBA00022679"/>
    </source>
</evidence>
<dbReference type="OrthoDB" id="9804858at2"/>
<dbReference type="RefSeq" id="WP_073040916.1">
    <property type="nucleotide sequence ID" value="NZ_FQVB01000034.1"/>
</dbReference>
<dbReference type="Gene3D" id="3.30.160.270">
    <property type="match status" value="1"/>
</dbReference>
<dbReference type="GO" id="GO:0009098">
    <property type="term" value="P:L-leucine biosynthetic process"/>
    <property type="evidence" value="ECO:0007669"/>
    <property type="project" value="UniProtKB-KW"/>
</dbReference>
<keyword evidence="9" id="KW-0100">Branched-chain amino acid biosynthesis</keyword>
<dbReference type="PANTHER" id="PTHR10277">
    <property type="entry name" value="HOMOCITRATE SYNTHASE-RELATED"/>
    <property type="match status" value="1"/>
</dbReference>
<dbReference type="InterPro" id="IPR013709">
    <property type="entry name" value="2-isopropylmalate_synth_dimer"/>
</dbReference>
<dbReference type="Proteomes" id="UP000184076">
    <property type="component" value="Unassembled WGS sequence"/>
</dbReference>
<dbReference type="Gene3D" id="1.10.238.260">
    <property type="match status" value="1"/>
</dbReference>